<organism evidence="4 5">
    <name type="scientific">Fasciolopsis buskii</name>
    <dbReference type="NCBI Taxonomy" id="27845"/>
    <lineage>
        <taxon>Eukaryota</taxon>
        <taxon>Metazoa</taxon>
        <taxon>Spiralia</taxon>
        <taxon>Lophotrochozoa</taxon>
        <taxon>Platyhelminthes</taxon>
        <taxon>Trematoda</taxon>
        <taxon>Digenea</taxon>
        <taxon>Plagiorchiida</taxon>
        <taxon>Echinostomata</taxon>
        <taxon>Echinostomatoidea</taxon>
        <taxon>Fasciolidae</taxon>
        <taxon>Fasciolopsis</taxon>
    </lineage>
</organism>
<evidence type="ECO:0000313" key="4">
    <source>
        <dbReference type="EMBL" id="KAA0196483.1"/>
    </source>
</evidence>
<evidence type="ECO:0000256" key="2">
    <source>
        <dbReference type="SAM" id="MobiDB-lite"/>
    </source>
</evidence>
<dbReference type="GO" id="GO:0005829">
    <property type="term" value="C:cytosol"/>
    <property type="evidence" value="ECO:0007669"/>
    <property type="project" value="TreeGrafter"/>
</dbReference>
<dbReference type="Gene3D" id="3.10.450.50">
    <property type="match status" value="1"/>
</dbReference>
<dbReference type="InterPro" id="IPR032710">
    <property type="entry name" value="NTF2-like_dom_sf"/>
</dbReference>
<feature type="compositionally biased region" description="Polar residues" evidence="2">
    <location>
        <begin position="176"/>
        <end position="198"/>
    </location>
</feature>
<dbReference type="AlphaFoldDB" id="A0A8E0S469"/>
<keyword evidence="1" id="KW-0694">RNA-binding</keyword>
<dbReference type="CDD" id="cd00780">
    <property type="entry name" value="NTF2"/>
    <property type="match status" value="1"/>
</dbReference>
<name>A0A8E0S469_9TREM</name>
<evidence type="ECO:0000313" key="5">
    <source>
        <dbReference type="Proteomes" id="UP000728185"/>
    </source>
</evidence>
<dbReference type="Proteomes" id="UP000728185">
    <property type="component" value="Unassembled WGS sequence"/>
</dbReference>
<comment type="caution">
    <text evidence="4">The sequence shown here is derived from an EMBL/GenBank/DDBJ whole genome shotgun (WGS) entry which is preliminary data.</text>
</comment>
<feature type="domain" description="NTF2" evidence="3">
    <location>
        <begin position="27"/>
        <end position="139"/>
    </location>
</feature>
<feature type="compositionally biased region" description="Low complexity" evidence="2">
    <location>
        <begin position="279"/>
        <end position="293"/>
    </location>
</feature>
<dbReference type="GO" id="GO:0003729">
    <property type="term" value="F:mRNA binding"/>
    <property type="evidence" value="ECO:0007669"/>
    <property type="project" value="TreeGrafter"/>
</dbReference>
<feature type="region of interest" description="Disordered" evidence="2">
    <location>
        <begin position="228"/>
        <end position="319"/>
    </location>
</feature>
<dbReference type="EMBL" id="LUCM01002986">
    <property type="protein sequence ID" value="KAA0196483.1"/>
    <property type="molecule type" value="Genomic_DNA"/>
</dbReference>
<dbReference type="PROSITE" id="PS50177">
    <property type="entry name" value="NTF2_DOMAIN"/>
    <property type="match status" value="1"/>
</dbReference>
<proteinExistence type="predicted"/>
<protein>
    <submittedName>
        <fullName evidence="4">Ras GTPase-activating protein-binding protein 1</fullName>
    </submittedName>
</protein>
<evidence type="ECO:0000259" key="3">
    <source>
        <dbReference type="PROSITE" id="PS50177"/>
    </source>
</evidence>
<accession>A0A8E0S469</accession>
<feature type="compositionally biased region" description="Polar residues" evidence="2">
    <location>
        <begin position="248"/>
        <end position="278"/>
    </location>
</feature>
<dbReference type="GO" id="GO:1990904">
    <property type="term" value="C:ribonucleoprotein complex"/>
    <property type="evidence" value="ECO:0007669"/>
    <property type="project" value="TreeGrafter"/>
</dbReference>
<dbReference type="InterPro" id="IPR039539">
    <property type="entry name" value="Ras_GTPase_bind_prot"/>
</dbReference>
<dbReference type="SUPFAM" id="SSF54427">
    <property type="entry name" value="NTF2-like"/>
    <property type="match status" value="1"/>
</dbReference>
<dbReference type="InterPro" id="IPR002075">
    <property type="entry name" value="NTF2_dom"/>
</dbReference>
<reference evidence="4" key="1">
    <citation type="submission" date="2019-05" db="EMBL/GenBank/DDBJ databases">
        <title>Annotation for the trematode Fasciolopsis buski.</title>
        <authorList>
            <person name="Choi Y.-J."/>
        </authorList>
    </citation>
    <scope>NUCLEOTIDE SEQUENCE</scope>
    <source>
        <strain evidence="4">HT</strain>
        <tissue evidence="4">Whole worm</tissue>
    </source>
</reference>
<sequence>MVAGENTSGMGGGFVVSRMGPSEVLSLAGDFVVQYYTVMRKCPSGLHRFYKDDSSMIRENATVFGQKMIHEKIMSMNIGNSRVGILRLDALRANGNSVLIQVSGEVSFGGSEFRRFMQSFVLYEQAPFDFYVLNDIFRYQDHVYGDVECNITPAEVEPVIGVPETPADFPTEVSHKTQATNGDAEASTSWENSASQDASYPKPAPTPVETNDGIHREAEMREEIVSAHERVEPQPPHSPATPRVAAQAPSTVEPMQSEPQQPRSWAQMASKQPSQTVLSMQSSKPLRSSMSSSGIQNFDDATKGIRSSIVPVSAAMNPR</sequence>
<keyword evidence="5" id="KW-1185">Reference proteome</keyword>
<dbReference type="InterPro" id="IPR018222">
    <property type="entry name" value="Nuclear_transport_factor_2_euk"/>
</dbReference>
<dbReference type="Pfam" id="PF02136">
    <property type="entry name" value="NTF2"/>
    <property type="match status" value="1"/>
</dbReference>
<feature type="region of interest" description="Disordered" evidence="2">
    <location>
        <begin position="162"/>
        <end position="211"/>
    </location>
</feature>
<dbReference type="OrthoDB" id="339151at2759"/>
<gene>
    <name evidence="4" type="ORF">FBUS_10945</name>
</gene>
<dbReference type="PANTHER" id="PTHR10693:SF20">
    <property type="entry name" value="AT27578P"/>
    <property type="match status" value="1"/>
</dbReference>
<evidence type="ECO:0000256" key="1">
    <source>
        <dbReference type="ARBA" id="ARBA00022884"/>
    </source>
</evidence>
<dbReference type="PANTHER" id="PTHR10693">
    <property type="entry name" value="RAS GTPASE-ACTIVATING PROTEIN-BINDING PROTEIN"/>
    <property type="match status" value="1"/>
</dbReference>